<dbReference type="KEGG" id="jme:EEW87_000575"/>
<reference evidence="2" key="3">
    <citation type="submission" date="2019-11" db="EMBL/GenBank/DDBJ databases">
        <authorList>
            <person name="Zhao Q."/>
        </authorList>
    </citation>
    <scope>NUCLEOTIDE SEQUENCE</scope>
    <source>
        <strain evidence="2">M714</strain>
    </source>
</reference>
<reference evidence="2 4" key="2">
    <citation type="submission" date="2019-09" db="EMBL/GenBank/DDBJ databases">
        <title>Complete Genome Sequence of Janibacter melonis M714 with both human health impact and industrial applications.</title>
        <authorList>
            <person name="Jin M."/>
            <person name="Zhao Q.R."/>
        </authorList>
    </citation>
    <scope>NUCLEOTIDE SEQUENCE [LARGE SCALE GENOMIC DNA]</scope>
    <source>
        <strain evidence="2 4">M714</strain>
    </source>
</reference>
<dbReference type="Proteomes" id="UP000271708">
    <property type="component" value="Chromosome"/>
</dbReference>
<dbReference type="EMBL" id="LQZG01000001">
    <property type="protein sequence ID" value="OAB88907.1"/>
    <property type="molecule type" value="Genomic_DNA"/>
</dbReference>
<keyword evidence="3" id="KW-1185">Reference proteome</keyword>
<evidence type="ECO:0000313" key="4">
    <source>
        <dbReference type="Proteomes" id="UP000271708"/>
    </source>
</evidence>
<name>A0A176QGG5_9MICO</name>
<dbReference type="GeneID" id="59162924"/>
<evidence type="ECO:0000313" key="2">
    <source>
        <dbReference type="EMBL" id="QFQ29145.1"/>
    </source>
</evidence>
<accession>A0A176QGG5</accession>
<gene>
    <name evidence="1" type="ORF">AWH69_03830</name>
    <name evidence="2" type="ORF">EEW87_000575</name>
</gene>
<dbReference type="Proteomes" id="UP000076976">
    <property type="component" value="Unassembled WGS sequence"/>
</dbReference>
<sequence>MDILAAGPCPTCGGDAASVVADSRFDASGAHEKLTLTCPDGHSWTVTDHDDPGPVRRVLDHLLP</sequence>
<reference evidence="1 3" key="1">
    <citation type="submission" date="2016-01" db="EMBL/GenBank/DDBJ databases">
        <title>Janibacter melonis strain CD11_4 genome sequencing and assembly.</title>
        <authorList>
            <person name="Nair G.R."/>
            <person name="Kaur G."/>
            <person name="Chander A.M."/>
            <person name="Mayilraj S."/>
        </authorList>
    </citation>
    <scope>NUCLEOTIDE SEQUENCE [LARGE SCALE GENOMIC DNA]</scope>
    <source>
        <strain evidence="1 3">CD11-4</strain>
    </source>
</reference>
<dbReference type="RefSeq" id="WP_068271687.1">
    <property type="nucleotide sequence ID" value="NZ_BAAAKD010000009.1"/>
</dbReference>
<dbReference type="OrthoDB" id="9804951at2"/>
<evidence type="ECO:0000313" key="1">
    <source>
        <dbReference type="EMBL" id="OAB88907.1"/>
    </source>
</evidence>
<dbReference type="AlphaFoldDB" id="A0A176QGG5"/>
<dbReference type="EMBL" id="CP044548">
    <property type="protein sequence ID" value="QFQ29145.1"/>
    <property type="molecule type" value="Genomic_DNA"/>
</dbReference>
<organism evidence="1 3">
    <name type="scientific">Janibacter melonis</name>
    <dbReference type="NCBI Taxonomy" id="262209"/>
    <lineage>
        <taxon>Bacteria</taxon>
        <taxon>Bacillati</taxon>
        <taxon>Actinomycetota</taxon>
        <taxon>Actinomycetes</taxon>
        <taxon>Micrococcales</taxon>
        <taxon>Intrasporangiaceae</taxon>
        <taxon>Janibacter</taxon>
    </lineage>
</organism>
<protein>
    <submittedName>
        <fullName evidence="1">Uncharacterized protein</fullName>
    </submittedName>
</protein>
<evidence type="ECO:0000313" key="3">
    <source>
        <dbReference type="Proteomes" id="UP000076976"/>
    </source>
</evidence>
<proteinExistence type="predicted"/>